<sequence>MASLTHVDADATTAAADAGLSGATGNTTQTCPDVTLEVGVFFDGTGNNRFNVLPRCFIRFTKTALITTKQTNAAGSVTRLMTTMARSTSMSKPHRLLAKFTS</sequence>
<evidence type="ECO:0000313" key="2">
    <source>
        <dbReference type="Proteomes" id="UP000199441"/>
    </source>
</evidence>
<dbReference type="EMBL" id="FNOI01000011">
    <property type="protein sequence ID" value="SDX65180.1"/>
    <property type="molecule type" value="Genomic_DNA"/>
</dbReference>
<reference evidence="2" key="1">
    <citation type="submission" date="2016-10" db="EMBL/GenBank/DDBJ databases">
        <authorList>
            <person name="Varghese N."/>
            <person name="Submissions S."/>
        </authorList>
    </citation>
    <scope>NUCLEOTIDE SEQUENCE [LARGE SCALE GENOMIC DNA]</scope>
    <source>
        <strain evidence="2">DSM 26922</strain>
    </source>
</reference>
<dbReference type="RefSeq" id="WP_139254590.1">
    <property type="nucleotide sequence ID" value="NZ_FNOI01000011.1"/>
</dbReference>
<keyword evidence="2" id="KW-1185">Reference proteome</keyword>
<name>A0A1H3DFT2_9RHOB</name>
<protein>
    <recommendedName>
        <fullName evidence="3">DUF2235 domain-containing protein</fullName>
    </recommendedName>
</protein>
<dbReference type="AlphaFoldDB" id="A0A1H3DFT2"/>
<evidence type="ECO:0008006" key="3">
    <source>
        <dbReference type="Google" id="ProtNLM"/>
    </source>
</evidence>
<dbReference type="STRING" id="670155.SAMN04488001_0102"/>
<proteinExistence type="predicted"/>
<organism evidence="1 2">
    <name type="scientific">Litoreibacter albidus</name>
    <dbReference type="NCBI Taxonomy" id="670155"/>
    <lineage>
        <taxon>Bacteria</taxon>
        <taxon>Pseudomonadati</taxon>
        <taxon>Pseudomonadota</taxon>
        <taxon>Alphaproteobacteria</taxon>
        <taxon>Rhodobacterales</taxon>
        <taxon>Roseobacteraceae</taxon>
        <taxon>Litoreibacter</taxon>
    </lineage>
</organism>
<gene>
    <name evidence="1" type="ORF">SAMN04488001_0102</name>
</gene>
<evidence type="ECO:0000313" key="1">
    <source>
        <dbReference type="EMBL" id="SDX65180.1"/>
    </source>
</evidence>
<accession>A0A1H3DFT2</accession>
<dbReference type="OrthoDB" id="4378831at2"/>
<dbReference type="Proteomes" id="UP000199441">
    <property type="component" value="Unassembled WGS sequence"/>
</dbReference>